<organism evidence="1">
    <name type="scientific">uncultured prokaryote</name>
    <dbReference type="NCBI Taxonomy" id="198431"/>
    <lineage>
        <taxon>unclassified sequences</taxon>
        <taxon>environmental samples</taxon>
    </lineage>
</organism>
<reference evidence="1" key="2">
    <citation type="submission" date="2015-07" db="EMBL/GenBank/DDBJ databases">
        <title>Plasmids, circular viruses and viroids from rat gut.</title>
        <authorList>
            <person name="Jorgensen T.J."/>
            <person name="Hansen M.A."/>
            <person name="Xu Z."/>
            <person name="Tabak M.A."/>
            <person name="Sorensen S.J."/>
            <person name="Hansen L.H."/>
        </authorList>
    </citation>
    <scope>NUCLEOTIDE SEQUENCE</scope>
    <source>
        <plasmid evidence="1">pRGRH1866</plasmid>
    </source>
</reference>
<reference evidence="1" key="1">
    <citation type="submission" date="2015-06" db="EMBL/GenBank/DDBJ databases">
        <authorList>
            <person name="Joergensen T."/>
        </authorList>
    </citation>
    <scope>NUCLEOTIDE SEQUENCE</scope>
    <source>
        <plasmid evidence="1">pRGRH1866</plasmid>
    </source>
</reference>
<geneLocation type="plasmid" evidence="1">
    <name>pRGRH1866</name>
</geneLocation>
<proteinExistence type="predicted"/>
<evidence type="ECO:0000313" key="1">
    <source>
        <dbReference type="EMBL" id="CRY98168.1"/>
    </source>
</evidence>
<accession>A0A0H5Q8B8</accession>
<protein>
    <submittedName>
        <fullName evidence="1">Uncharacterized protein</fullName>
    </submittedName>
</protein>
<keyword evidence="1" id="KW-0614">Plasmid</keyword>
<name>A0A0H5Q8B8_9ZZZZ</name>
<dbReference type="EMBL" id="LN854358">
    <property type="protein sequence ID" value="CRY98168.1"/>
    <property type="molecule type" value="Genomic_DNA"/>
</dbReference>
<dbReference type="AlphaFoldDB" id="A0A0H5Q8B8"/>
<sequence length="97" mass="11167">MNESAKTKKAAVIIPHDLDDRDHITSVKAKMEELVEKEGAIIVNDFQELKQRKDAQYVILNPINKSNRASWHRLVNMISDATLYGFDVVFVYQTQMC</sequence>